<accession>A0A1I1ZCT7</accession>
<organism evidence="2 5">
    <name type="scientific">Saccharopolyspora kobensis</name>
    <dbReference type="NCBI Taxonomy" id="146035"/>
    <lineage>
        <taxon>Bacteria</taxon>
        <taxon>Bacillati</taxon>
        <taxon>Actinomycetota</taxon>
        <taxon>Actinomycetes</taxon>
        <taxon>Pseudonocardiales</taxon>
        <taxon>Pseudonocardiaceae</taxon>
        <taxon>Saccharopolyspora</taxon>
    </lineage>
</organism>
<evidence type="ECO:0000259" key="1">
    <source>
        <dbReference type="PROSITE" id="PS50943"/>
    </source>
</evidence>
<dbReference type="InterPro" id="IPR010982">
    <property type="entry name" value="Lambda_DNA-bd_dom_sf"/>
</dbReference>
<protein>
    <submittedName>
        <fullName evidence="2">Helix-turn-helix domain-containing protein</fullName>
    </submittedName>
</protein>
<dbReference type="InterPro" id="IPR001387">
    <property type="entry name" value="Cro/C1-type_HTH"/>
</dbReference>
<reference evidence="2" key="1">
    <citation type="submission" date="2016-10" db="EMBL/GenBank/DDBJ databases">
        <authorList>
            <person name="de Groot N.N."/>
        </authorList>
    </citation>
    <scope>NUCLEOTIDE SEQUENCE [LARGE SCALE GENOMIC DNA]</scope>
    <source>
        <strain evidence="2">ATCC 20501</strain>
    </source>
</reference>
<dbReference type="EMBL" id="FNVB01000006">
    <property type="protein sequence ID" value="SEG83241.1"/>
    <property type="molecule type" value="Genomic_DNA"/>
</dbReference>
<keyword evidence="4" id="KW-1185">Reference proteome</keyword>
<evidence type="ECO:0000313" key="4">
    <source>
        <dbReference type="Proteomes" id="UP000199690"/>
    </source>
</evidence>
<sequence>MCLVPVDTNGVTPRARALAAAIRSVREQSGISGRELSRRLGLSHGTVSHWETGRRVPTPEDVASLLTAAGVTGKEKQRLIELARHASEPNWLTVGMPGIPHQLAGAVECERSASSIVEWAPLGLPGLLQTPDYARTISVAAGISPQDVEQRVTLRIARREVITRRDPVTFTALIGEDALRDQIGSPETMTEQLNYLLELGARDNITLYVVPPRIGWHPGLSGPFVLYEFPDAPSVVHFEHYSSGAFVPDIDDVQAYREAVDSIRKVSLSPAATAKRIMKIIDETEHTR</sequence>
<feature type="domain" description="HTH cro/C1-type" evidence="1">
    <location>
        <begin position="22"/>
        <end position="76"/>
    </location>
</feature>
<dbReference type="Proteomes" id="UP000236729">
    <property type="component" value="Unassembled WGS sequence"/>
</dbReference>
<dbReference type="Proteomes" id="UP000199690">
    <property type="component" value="Unassembled WGS sequence"/>
</dbReference>
<dbReference type="EMBL" id="FOME01000010">
    <property type="protein sequence ID" value="SFE29529.1"/>
    <property type="molecule type" value="Genomic_DNA"/>
</dbReference>
<dbReference type="Pfam" id="PF19054">
    <property type="entry name" value="DUF5753"/>
    <property type="match status" value="1"/>
</dbReference>
<dbReference type="SMART" id="SM00530">
    <property type="entry name" value="HTH_XRE"/>
    <property type="match status" value="1"/>
</dbReference>
<evidence type="ECO:0000313" key="2">
    <source>
        <dbReference type="EMBL" id="SEG83241.1"/>
    </source>
</evidence>
<dbReference type="Pfam" id="PF13560">
    <property type="entry name" value="HTH_31"/>
    <property type="match status" value="1"/>
</dbReference>
<gene>
    <name evidence="2" type="ORF">SAMN02982929_04223</name>
    <name evidence="3" type="ORF">SAMN05216506_110140</name>
</gene>
<dbReference type="Gene3D" id="1.10.260.40">
    <property type="entry name" value="lambda repressor-like DNA-binding domains"/>
    <property type="match status" value="1"/>
</dbReference>
<evidence type="ECO:0000313" key="3">
    <source>
        <dbReference type="EMBL" id="SFE29529.1"/>
    </source>
</evidence>
<dbReference type="SUPFAM" id="SSF47413">
    <property type="entry name" value="lambda repressor-like DNA-binding domains"/>
    <property type="match status" value="1"/>
</dbReference>
<dbReference type="GO" id="GO:0003677">
    <property type="term" value="F:DNA binding"/>
    <property type="evidence" value="ECO:0007669"/>
    <property type="project" value="InterPro"/>
</dbReference>
<proteinExistence type="predicted"/>
<dbReference type="AlphaFoldDB" id="A0A1H6DDC5"/>
<dbReference type="InterPro" id="IPR043917">
    <property type="entry name" value="DUF5753"/>
</dbReference>
<dbReference type="SMR" id="A0A1H6DDC5"/>
<accession>A0A1H6DDC5</accession>
<dbReference type="CDD" id="cd00093">
    <property type="entry name" value="HTH_XRE"/>
    <property type="match status" value="1"/>
</dbReference>
<reference evidence="4 5" key="2">
    <citation type="submission" date="2016-10" db="EMBL/GenBank/DDBJ databases">
        <authorList>
            <person name="Varghese N."/>
            <person name="Submissions S."/>
        </authorList>
    </citation>
    <scope>NUCLEOTIDE SEQUENCE [LARGE SCALE GENOMIC DNA]</scope>
    <source>
        <strain evidence="5">ATCC 20501</strain>
        <strain evidence="3 4">CGMCC 4.3529</strain>
    </source>
</reference>
<dbReference type="PROSITE" id="PS50943">
    <property type="entry name" value="HTH_CROC1"/>
    <property type="match status" value="1"/>
</dbReference>
<evidence type="ECO:0000313" key="5">
    <source>
        <dbReference type="Proteomes" id="UP000236729"/>
    </source>
</evidence>
<name>A0A1H6DDC5_9PSEU</name>